<organism evidence="1 2">
    <name type="scientific">Stichopus japonicus</name>
    <name type="common">Sea cucumber</name>
    <dbReference type="NCBI Taxonomy" id="307972"/>
    <lineage>
        <taxon>Eukaryota</taxon>
        <taxon>Metazoa</taxon>
        <taxon>Echinodermata</taxon>
        <taxon>Eleutherozoa</taxon>
        <taxon>Echinozoa</taxon>
        <taxon>Holothuroidea</taxon>
        <taxon>Aspidochirotacea</taxon>
        <taxon>Aspidochirotida</taxon>
        <taxon>Stichopodidae</taxon>
        <taxon>Apostichopus</taxon>
    </lineage>
</organism>
<proteinExistence type="predicted"/>
<sequence length="984" mass="111694">MIAWPKHTFIDTVGKDCYEELSYIGILIVEKTNEIINEPEEYDIHHIKQNELVRFYHKLFAEWYAARYLSSYAGSFWPFRLKYNLNKINPVDLQFVFRFACGLNKKASSRIVKYLKSVEGGASFASLCLFEQSHNPEEVVESVKGLCSDGMIIRSSDSRLLQRSNIQLLEIASRKKIEVPCLQFDHSFKVAQQNEVTLESGLSLPVLLSIEKLVFTTQAEHEISQENMLGVVKYGQRCLQLKTLAFHGKFVLPLSLTVETLTSNMNSRNITVFWQLLEYVFQLDVSSGKWRLSSIESFTSGIVEPKEDIEMLRSVCSGDMTLRRTDSRLLQRVKIQLLEIASRHRIGESCLHIDHSFKLAHQKEVTLESGLIVPILSLTEKLVFTTQVEHEISQESMLGVVKYGQQCLQLKTLAFHGKFVLPLSLTVETLKSNRNSRNIIVFWQLLEYVFQLDVSSGKWRLSSKDSLNSGIVEPEEDVEMLRSICSGDMALRCTDSRLLQRANIQFLEIASRNMTKDQHSLTKMCSGTVTLHTNDTNEYHKSVILLLQIAASQQIQISSLMLKSFSSADENHLILESRNRVPLLPNLKDLQIKTNFGKELTQDHVIGILCYANKCQRLKKVSFIDCVLPLSLPVGSLSPLTKLHGIEVSWKPSEPDLHLDSSRGKWVLNSEEGITLETEDENSLRRLCSSAVFLTETDSKQLQMSTILLLEIASSHNIPISHLCLQWSFSGFDGKDIRLESGLSLSSLPSLEKISINAGTQKQEFTEEEVIGLINYGMHSPRFKALWLRHCKLPSSINPDIIPEESRSRNIKVISFSEAQFLDLESGKWRKPDDIQTITEMCSGALVIDRDTSESVQRSVIELLVKASNHDIPIYWVTLGWSFSKIDEDGNIILSSGLSLPVITSIERMHIQTEKGREMNEHEVSGIFKYVQHSQRFKALFYLINNALHPHPYPPSPPHPTTTPGPAHTQQGILSYYYLLSSDE</sequence>
<accession>A0A2G8JHL9</accession>
<reference evidence="1 2" key="1">
    <citation type="journal article" date="2017" name="PLoS Biol.">
        <title>The sea cucumber genome provides insights into morphological evolution and visceral regeneration.</title>
        <authorList>
            <person name="Zhang X."/>
            <person name="Sun L."/>
            <person name="Yuan J."/>
            <person name="Sun Y."/>
            <person name="Gao Y."/>
            <person name="Zhang L."/>
            <person name="Li S."/>
            <person name="Dai H."/>
            <person name="Hamel J.F."/>
            <person name="Liu C."/>
            <person name="Yu Y."/>
            <person name="Liu S."/>
            <person name="Lin W."/>
            <person name="Guo K."/>
            <person name="Jin S."/>
            <person name="Xu P."/>
            <person name="Storey K.B."/>
            <person name="Huan P."/>
            <person name="Zhang T."/>
            <person name="Zhou Y."/>
            <person name="Zhang J."/>
            <person name="Lin C."/>
            <person name="Li X."/>
            <person name="Xing L."/>
            <person name="Huo D."/>
            <person name="Sun M."/>
            <person name="Wang L."/>
            <person name="Mercier A."/>
            <person name="Li F."/>
            <person name="Yang H."/>
            <person name="Xiang J."/>
        </authorList>
    </citation>
    <scope>NUCLEOTIDE SEQUENCE [LARGE SCALE GENOMIC DNA]</scope>
    <source>
        <strain evidence="1">Shaxun</strain>
        <tissue evidence="1">Muscle</tissue>
    </source>
</reference>
<evidence type="ECO:0000313" key="1">
    <source>
        <dbReference type="EMBL" id="PIK35246.1"/>
    </source>
</evidence>
<gene>
    <name evidence="1" type="ORF">BSL78_27929</name>
</gene>
<comment type="caution">
    <text evidence="1">The sequence shown here is derived from an EMBL/GenBank/DDBJ whole genome shotgun (WGS) entry which is preliminary data.</text>
</comment>
<name>A0A2G8JHL9_STIJA</name>
<dbReference type="Proteomes" id="UP000230750">
    <property type="component" value="Unassembled WGS sequence"/>
</dbReference>
<dbReference type="AlphaFoldDB" id="A0A2G8JHL9"/>
<keyword evidence="2" id="KW-1185">Reference proteome</keyword>
<evidence type="ECO:0000313" key="2">
    <source>
        <dbReference type="Proteomes" id="UP000230750"/>
    </source>
</evidence>
<protein>
    <submittedName>
        <fullName evidence="1">Uncharacterized protein</fullName>
    </submittedName>
</protein>
<dbReference type="EMBL" id="MRZV01001950">
    <property type="protein sequence ID" value="PIK35246.1"/>
    <property type="molecule type" value="Genomic_DNA"/>
</dbReference>